<gene>
    <name evidence="1" type="ORF">OHJ16_04585</name>
</gene>
<dbReference type="RefSeq" id="WP_043560438.1">
    <property type="nucleotide sequence ID" value="NZ_CAJPNG010000077.1"/>
</dbReference>
<protein>
    <submittedName>
        <fullName evidence="1">Type II toxin-antitoxin system RelB/DinJ family antitoxin</fullName>
    </submittedName>
</protein>
<evidence type="ECO:0000313" key="2">
    <source>
        <dbReference type="Proteomes" id="UP001072034"/>
    </source>
</evidence>
<dbReference type="InterPro" id="IPR007337">
    <property type="entry name" value="RelB/DinJ"/>
</dbReference>
<accession>A0ABT4I6F5</accession>
<name>A0ABT4I6F5_9ACTO</name>
<keyword evidence="2" id="KW-1185">Reference proteome</keyword>
<comment type="caution">
    <text evidence="1">The sequence shown here is derived from an EMBL/GenBank/DDBJ whole genome shotgun (WGS) entry which is preliminary data.</text>
</comment>
<dbReference type="EMBL" id="JAPTMY010000007">
    <property type="protein sequence ID" value="MCZ0857318.1"/>
    <property type="molecule type" value="Genomic_DNA"/>
</dbReference>
<dbReference type="Proteomes" id="UP001072034">
    <property type="component" value="Unassembled WGS sequence"/>
</dbReference>
<dbReference type="InterPro" id="IPR013321">
    <property type="entry name" value="Arc_rbn_hlx_hlx"/>
</dbReference>
<organism evidence="1 2">
    <name type="scientific">Actinomyces israelii</name>
    <dbReference type="NCBI Taxonomy" id="1659"/>
    <lineage>
        <taxon>Bacteria</taxon>
        <taxon>Bacillati</taxon>
        <taxon>Actinomycetota</taxon>
        <taxon>Actinomycetes</taxon>
        <taxon>Actinomycetales</taxon>
        <taxon>Actinomycetaceae</taxon>
        <taxon>Actinomyces</taxon>
    </lineage>
</organism>
<dbReference type="NCBIfam" id="TIGR02384">
    <property type="entry name" value="RelB_DinJ"/>
    <property type="match status" value="1"/>
</dbReference>
<sequence length="91" mass="10312">MATKTLNVKIDDDDKRLFVELTHQMGTTPSNAVRMFVRAFNEFKGFPFDTSRPYVMSAEARQAYDEIDAEISAGTARRYGSVADLRDDLDL</sequence>
<dbReference type="Pfam" id="PF04221">
    <property type="entry name" value="RelB"/>
    <property type="match status" value="1"/>
</dbReference>
<proteinExistence type="predicted"/>
<reference evidence="1" key="1">
    <citation type="submission" date="2022-10" db="EMBL/GenBank/DDBJ databases">
        <title>Genome sequence of Actinomyces israelii ATCC 10048.</title>
        <authorList>
            <person name="Watt R.M."/>
            <person name="Tong W.M."/>
        </authorList>
    </citation>
    <scope>NUCLEOTIDE SEQUENCE</scope>
    <source>
        <strain evidence="1">ATCC 10048</strain>
    </source>
</reference>
<dbReference type="Gene3D" id="1.10.1220.10">
    <property type="entry name" value="Met repressor-like"/>
    <property type="match status" value="1"/>
</dbReference>
<evidence type="ECO:0000313" key="1">
    <source>
        <dbReference type="EMBL" id="MCZ0857318.1"/>
    </source>
</evidence>